<evidence type="ECO:0000256" key="2">
    <source>
        <dbReference type="ARBA" id="ARBA00022723"/>
    </source>
</evidence>
<keyword evidence="2" id="KW-0479">Metal-binding</keyword>
<feature type="domain" description="SBP-type" evidence="11">
    <location>
        <begin position="93"/>
        <end position="170"/>
    </location>
</feature>
<evidence type="ECO:0000313" key="13">
    <source>
        <dbReference type="Proteomes" id="UP001552299"/>
    </source>
</evidence>
<protein>
    <recommendedName>
        <fullName evidence="11">SBP-type domain-containing protein</fullName>
    </recommendedName>
</protein>
<dbReference type="Proteomes" id="UP001552299">
    <property type="component" value="Unassembled WGS sequence"/>
</dbReference>
<dbReference type="PANTHER" id="PTHR31251">
    <property type="entry name" value="SQUAMOSA PROMOTER-BINDING-LIKE PROTEIN 4"/>
    <property type="match status" value="1"/>
</dbReference>
<dbReference type="InterPro" id="IPR004333">
    <property type="entry name" value="SBP_dom"/>
</dbReference>
<keyword evidence="5" id="KW-0805">Transcription regulation</keyword>
<sequence>MEWEINMPPWDLKELEQKTGEDNLSSVVSSSGSRTGGLDCSVDLKLGGLGDFRVADKWKEQRRPFAMPMKMSATVPAGGQLKRPRVLSGGSQNVSCLVDGCRNDLSHCREYHRRHKVCEEHSKTPIVLVGGQEQRFCQQCSRFHLLVEFDDVKRSCRKRLDGHNRRRRKPQQDSVSGNLFPNLHGIRFPTYPQIFPTAAADSNWSTIIKSEEYTLSRHQPSPLHFINRAAVPPPPQHFLSSFTWSFKEGKQLPFLHDDEMVLSSSTTLEHAVTFQPLLKTISSAPESSSSSRKIILTNGLPRTLDSDCALSLLSSSTLTPTISLGQDIPLERIQAGDQPMLSSLDYGIGLGLYSHLQATANNVSMATGFLCSGIENEHGSTVLVSDAIEADLHCQRIFHVEGEGTSDRASHCLPFSWY</sequence>
<evidence type="ECO:0000256" key="7">
    <source>
        <dbReference type="ARBA" id="ARBA00023163"/>
    </source>
</evidence>
<evidence type="ECO:0000256" key="5">
    <source>
        <dbReference type="ARBA" id="ARBA00023015"/>
    </source>
</evidence>
<dbReference type="PROSITE" id="PS51141">
    <property type="entry name" value="ZF_SBP"/>
    <property type="match status" value="1"/>
</dbReference>
<dbReference type="Gene3D" id="4.10.1100.10">
    <property type="entry name" value="Transcription factor, SBP-box domain"/>
    <property type="match status" value="1"/>
</dbReference>
<dbReference type="InterPro" id="IPR044817">
    <property type="entry name" value="SBP-like"/>
</dbReference>
<dbReference type="InterPro" id="IPR036893">
    <property type="entry name" value="SBP_sf"/>
</dbReference>
<proteinExistence type="predicted"/>
<comment type="subcellular location">
    <subcellularLocation>
        <location evidence="1">Nucleus</location>
    </subcellularLocation>
</comment>
<evidence type="ECO:0000256" key="6">
    <source>
        <dbReference type="ARBA" id="ARBA00023125"/>
    </source>
</evidence>
<dbReference type="GO" id="GO:0003677">
    <property type="term" value="F:DNA binding"/>
    <property type="evidence" value="ECO:0007669"/>
    <property type="project" value="UniProtKB-KW"/>
</dbReference>
<dbReference type="GO" id="GO:0008270">
    <property type="term" value="F:zinc ion binding"/>
    <property type="evidence" value="ECO:0007669"/>
    <property type="project" value="UniProtKB-KW"/>
</dbReference>
<dbReference type="AlphaFoldDB" id="A0ABD0VH93"/>
<keyword evidence="7" id="KW-0804">Transcription</keyword>
<feature type="region of interest" description="Disordered" evidence="10">
    <location>
        <begin position="161"/>
        <end position="180"/>
    </location>
</feature>
<evidence type="ECO:0000259" key="11">
    <source>
        <dbReference type="PROSITE" id="PS51141"/>
    </source>
</evidence>
<dbReference type="Pfam" id="PF03110">
    <property type="entry name" value="SBP"/>
    <property type="match status" value="1"/>
</dbReference>
<keyword evidence="8" id="KW-0539">Nucleus</keyword>
<comment type="caution">
    <text evidence="12">The sequence shown here is derived from an EMBL/GenBank/DDBJ whole genome shotgun (WGS) entry which is preliminary data.</text>
</comment>
<evidence type="ECO:0000313" key="12">
    <source>
        <dbReference type="EMBL" id="KAL0924514.1"/>
    </source>
</evidence>
<gene>
    <name evidence="12" type="ORF">M5K25_005348</name>
</gene>
<keyword evidence="13" id="KW-1185">Reference proteome</keyword>
<name>A0ABD0VH93_DENTH</name>
<keyword evidence="4" id="KW-0862">Zinc</keyword>
<keyword evidence="3 9" id="KW-0863">Zinc-finger</keyword>
<dbReference type="SUPFAM" id="SSF103612">
    <property type="entry name" value="SBT domain"/>
    <property type="match status" value="1"/>
</dbReference>
<evidence type="ECO:0000256" key="1">
    <source>
        <dbReference type="ARBA" id="ARBA00004123"/>
    </source>
</evidence>
<dbReference type="FunFam" id="4.10.1100.10:FF:000001">
    <property type="entry name" value="Squamosa promoter-binding-like protein 14"/>
    <property type="match status" value="1"/>
</dbReference>
<dbReference type="GO" id="GO:0005634">
    <property type="term" value="C:nucleus"/>
    <property type="evidence" value="ECO:0007669"/>
    <property type="project" value="UniProtKB-SubCell"/>
</dbReference>
<evidence type="ECO:0000256" key="3">
    <source>
        <dbReference type="ARBA" id="ARBA00022771"/>
    </source>
</evidence>
<organism evidence="12 13">
    <name type="scientific">Dendrobium thyrsiflorum</name>
    <name type="common">Pinecone-like raceme dendrobium</name>
    <name type="synonym">Orchid</name>
    <dbReference type="NCBI Taxonomy" id="117978"/>
    <lineage>
        <taxon>Eukaryota</taxon>
        <taxon>Viridiplantae</taxon>
        <taxon>Streptophyta</taxon>
        <taxon>Embryophyta</taxon>
        <taxon>Tracheophyta</taxon>
        <taxon>Spermatophyta</taxon>
        <taxon>Magnoliopsida</taxon>
        <taxon>Liliopsida</taxon>
        <taxon>Asparagales</taxon>
        <taxon>Orchidaceae</taxon>
        <taxon>Epidendroideae</taxon>
        <taxon>Malaxideae</taxon>
        <taxon>Dendrobiinae</taxon>
        <taxon>Dendrobium</taxon>
    </lineage>
</organism>
<evidence type="ECO:0000256" key="10">
    <source>
        <dbReference type="SAM" id="MobiDB-lite"/>
    </source>
</evidence>
<dbReference type="EMBL" id="JANQDX010000005">
    <property type="protein sequence ID" value="KAL0924514.1"/>
    <property type="molecule type" value="Genomic_DNA"/>
</dbReference>
<dbReference type="PANTHER" id="PTHR31251:SF208">
    <property type="entry name" value="SQUAMOSA PROMOTER-BINDING-LIKE PROTEIN 18"/>
    <property type="match status" value="1"/>
</dbReference>
<accession>A0ABD0VH93</accession>
<evidence type="ECO:0000256" key="9">
    <source>
        <dbReference type="PROSITE-ProRule" id="PRU00470"/>
    </source>
</evidence>
<keyword evidence="6" id="KW-0238">DNA-binding</keyword>
<evidence type="ECO:0000256" key="8">
    <source>
        <dbReference type="ARBA" id="ARBA00023242"/>
    </source>
</evidence>
<reference evidence="12 13" key="1">
    <citation type="journal article" date="2024" name="Plant Biotechnol. J.">
        <title>Dendrobium thyrsiflorum genome and its molecular insights into genes involved in important horticultural traits.</title>
        <authorList>
            <person name="Chen B."/>
            <person name="Wang J.Y."/>
            <person name="Zheng P.J."/>
            <person name="Li K.L."/>
            <person name="Liang Y.M."/>
            <person name="Chen X.F."/>
            <person name="Zhang C."/>
            <person name="Zhao X."/>
            <person name="He X."/>
            <person name="Zhang G.Q."/>
            <person name="Liu Z.J."/>
            <person name="Xu Q."/>
        </authorList>
    </citation>
    <scope>NUCLEOTIDE SEQUENCE [LARGE SCALE GENOMIC DNA]</scope>
    <source>
        <strain evidence="12">GZMU011</strain>
    </source>
</reference>
<evidence type="ECO:0000256" key="4">
    <source>
        <dbReference type="ARBA" id="ARBA00022833"/>
    </source>
</evidence>